<keyword evidence="1" id="KW-0732">Signal</keyword>
<proteinExistence type="predicted"/>
<feature type="domain" description="Apple" evidence="2">
    <location>
        <begin position="419"/>
        <end position="487"/>
    </location>
</feature>
<feature type="domain" description="Apple" evidence="2">
    <location>
        <begin position="255"/>
        <end position="334"/>
    </location>
</feature>
<accession>A0A2T3ZXU3</accession>
<dbReference type="InterPro" id="IPR003609">
    <property type="entry name" value="Pan_app"/>
</dbReference>
<reference evidence="3 4" key="1">
    <citation type="submission" date="2016-07" db="EMBL/GenBank/DDBJ databases">
        <title>Multiple horizontal gene transfer events from other fungi enriched the ability of initially mycotrophic Trichoderma (Ascomycota) to feed on dead plant biomass.</title>
        <authorList>
            <consortium name="DOE Joint Genome Institute"/>
            <person name="Aerts A."/>
            <person name="Atanasova L."/>
            <person name="Chenthamara K."/>
            <person name="Zhang J."/>
            <person name="Grujic M."/>
            <person name="Henrissat B."/>
            <person name="Kuo A."/>
            <person name="Salamov A."/>
            <person name="Lipzen A."/>
            <person name="Labutti K."/>
            <person name="Barry K."/>
            <person name="Miao Y."/>
            <person name="Rahimi M.J."/>
            <person name="Shen Q."/>
            <person name="Grigoriev I.V."/>
            <person name="Kubicek C.P."/>
            <person name="Druzhinina I.S."/>
        </authorList>
    </citation>
    <scope>NUCLEOTIDE SEQUENCE [LARGE SCALE GENOMIC DNA]</scope>
    <source>
        <strain evidence="3 4">CBS 226.95</strain>
    </source>
</reference>
<gene>
    <name evidence="3" type="ORF">M431DRAFT_486629</name>
</gene>
<feature type="domain" description="Apple" evidence="2">
    <location>
        <begin position="100"/>
        <end position="177"/>
    </location>
</feature>
<feature type="domain" description="Apple" evidence="2">
    <location>
        <begin position="343"/>
        <end position="414"/>
    </location>
</feature>
<dbReference type="EMBL" id="KZ679691">
    <property type="protein sequence ID" value="PTB49632.1"/>
    <property type="molecule type" value="Genomic_DNA"/>
</dbReference>
<evidence type="ECO:0000313" key="3">
    <source>
        <dbReference type="EMBL" id="PTB49632.1"/>
    </source>
</evidence>
<dbReference type="Pfam" id="PF00024">
    <property type="entry name" value="PAN_1"/>
    <property type="match status" value="6"/>
</dbReference>
<evidence type="ECO:0000259" key="2">
    <source>
        <dbReference type="PROSITE" id="PS50948"/>
    </source>
</evidence>
<dbReference type="SMART" id="SM00473">
    <property type="entry name" value="PAN_AP"/>
    <property type="match status" value="6"/>
</dbReference>
<dbReference type="AlphaFoldDB" id="A0A2T3ZXU3"/>
<organism evidence="3 4">
    <name type="scientific">Trichoderma harzianum CBS 226.95</name>
    <dbReference type="NCBI Taxonomy" id="983964"/>
    <lineage>
        <taxon>Eukaryota</taxon>
        <taxon>Fungi</taxon>
        <taxon>Dikarya</taxon>
        <taxon>Ascomycota</taxon>
        <taxon>Pezizomycotina</taxon>
        <taxon>Sordariomycetes</taxon>
        <taxon>Hypocreomycetidae</taxon>
        <taxon>Hypocreales</taxon>
        <taxon>Hypocreaceae</taxon>
        <taxon>Trichoderma</taxon>
    </lineage>
</organism>
<evidence type="ECO:0000256" key="1">
    <source>
        <dbReference type="SAM" id="SignalP"/>
    </source>
</evidence>
<protein>
    <recommendedName>
        <fullName evidence="2">Apple domain-containing protein</fullName>
    </recommendedName>
</protein>
<dbReference type="GeneID" id="36624978"/>
<dbReference type="SUPFAM" id="SSF57414">
    <property type="entry name" value="Hairpin loop containing domain-like"/>
    <property type="match status" value="3"/>
</dbReference>
<name>A0A2T3ZXU3_TRIHA</name>
<feature type="signal peptide" evidence="1">
    <location>
        <begin position="1"/>
        <end position="23"/>
    </location>
</feature>
<dbReference type="PROSITE" id="PS50948">
    <property type="entry name" value="PAN"/>
    <property type="match status" value="5"/>
</dbReference>
<evidence type="ECO:0000313" key="4">
    <source>
        <dbReference type="Proteomes" id="UP000241690"/>
    </source>
</evidence>
<feature type="domain" description="Apple" evidence="2">
    <location>
        <begin position="179"/>
        <end position="254"/>
    </location>
</feature>
<dbReference type="Proteomes" id="UP000241690">
    <property type="component" value="Unassembled WGS sequence"/>
</dbReference>
<keyword evidence="4" id="KW-1185">Reference proteome</keyword>
<dbReference type="RefSeq" id="XP_024769309.1">
    <property type="nucleotide sequence ID" value="XM_024916409.1"/>
</dbReference>
<feature type="chain" id="PRO_5015563689" description="Apple domain-containing protein" evidence="1">
    <location>
        <begin position="24"/>
        <end position="491"/>
    </location>
</feature>
<sequence length="491" mass="53593">MSICKPMKAFAFGVLTLALAARADTSLPQCGVAGDGDDFYTSSTVSNILECQYRCKSDAKCLSSEYRPSNGRCWLYALPVAEAKTRNNTSGTWIFNDRDCLAAPPVPQCNIPGDGSDYYASPTVNSLAECQTACKNDAKCLSSEFKSSNSRCWLYAGPVSQAKTKNDTTGTYFFYDCDCPVDPQCNVPGDGSSYYSSTTVKTMGDCQNTCSSDPKCLSSEFKPSNGGCWLYSEPVSTAKTKNDTTGTYFFNDRDCPVVSTDPQCNIPGDGSSYYTSSTFNTVGDCQNACTKDPKCLSSEYRPSNGRCWLYAEPVATAKTKNDTTGTYFFYDRNCPVLPPVVQCKVPGDGSSYYKSLTVKGGVSDCQSACKNDDKCSSSEYKPSTGRCWLYERPVAIAKTKNDTTGTYFFYDRECPLPICGENRDGSSFYTSSKESSLKSCQSTCIKDTKCLSFEYKPDNGNCWLFAKSAAESSTPSAATWVFYDRDCVLPS</sequence>
<dbReference type="Gene3D" id="3.50.4.10">
    <property type="entry name" value="Hepatocyte Growth Factor"/>
    <property type="match status" value="6"/>
</dbReference>